<dbReference type="Proteomes" id="UP000821853">
    <property type="component" value="Unassembled WGS sequence"/>
</dbReference>
<dbReference type="VEuPathDB" id="VectorBase:HLOH_052818"/>
<dbReference type="AlphaFoldDB" id="A0A9J6GT35"/>
<dbReference type="EMBL" id="JABSTR010000008">
    <property type="protein sequence ID" value="KAH9377428.1"/>
    <property type="molecule type" value="Genomic_DNA"/>
</dbReference>
<evidence type="ECO:0000313" key="2">
    <source>
        <dbReference type="Proteomes" id="UP000821853"/>
    </source>
</evidence>
<sequence length="93" mass="9934">MAGAAKITPFEVNVRAMKGMQSFGKGATTLADFFAAMNISHRCLHHKTYQGLMGKACNAVASECEAAFPSSENFMPSWGTHPETLTSHLTTPG</sequence>
<gene>
    <name evidence="1" type="ORF">HPB48_016805</name>
</gene>
<organism evidence="1 2">
    <name type="scientific">Haemaphysalis longicornis</name>
    <name type="common">Bush tick</name>
    <dbReference type="NCBI Taxonomy" id="44386"/>
    <lineage>
        <taxon>Eukaryota</taxon>
        <taxon>Metazoa</taxon>
        <taxon>Ecdysozoa</taxon>
        <taxon>Arthropoda</taxon>
        <taxon>Chelicerata</taxon>
        <taxon>Arachnida</taxon>
        <taxon>Acari</taxon>
        <taxon>Parasitiformes</taxon>
        <taxon>Ixodida</taxon>
        <taxon>Ixodoidea</taxon>
        <taxon>Ixodidae</taxon>
        <taxon>Haemaphysalinae</taxon>
        <taxon>Haemaphysalis</taxon>
    </lineage>
</organism>
<dbReference type="OrthoDB" id="7680010at2759"/>
<keyword evidence="2" id="KW-1185">Reference proteome</keyword>
<evidence type="ECO:0000313" key="1">
    <source>
        <dbReference type="EMBL" id="KAH9377428.1"/>
    </source>
</evidence>
<comment type="caution">
    <text evidence="1">The sequence shown here is derived from an EMBL/GenBank/DDBJ whole genome shotgun (WGS) entry which is preliminary data.</text>
</comment>
<reference evidence="1 2" key="1">
    <citation type="journal article" date="2020" name="Cell">
        <title>Large-Scale Comparative Analyses of Tick Genomes Elucidate Their Genetic Diversity and Vector Capacities.</title>
        <authorList>
            <consortium name="Tick Genome and Microbiome Consortium (TIGMIC)"/>
            <person name="Jia N."/>
            <person name="Wang J."/>
            <person name="Shi W."/>
            <person name="Du L."/>
            <person name="Sun Y."/>
            <person name="Zhan W."/>
            <person name="Jiang J.F."/>
            <person name="Wang Q."/>
            <person name="Zhang B."/>
            <person name="Ji P."/>
            <person name="Bell-Sakyi L."/>
            <person name="Cui X.M."/>
            <person name="Yuan T.T."/>
            <person name="Jiang B.G."/>
            <person name="Yang W.F."/>
            <person name="Lam T.T."/>
            <person name="Chang Q.C."/>
            <person name="Ding S.J."/>
            <person name="Wang X.J."/>
            <person name="Zhu J.G."/>
            <person name="Ruan X.D."/>
            <person name="Zhao L."/>
            <person name="Wei J.T."/>
            <person name="Ye R.Z."/>
            <person name="Que T.C."/>
            <person name="Du C.H."/>
            <person name="Zhou Y.H."/>
            <person name="Cheng J.X."/>
            <person name="Dai P.F."/>
            <person name="Guo W.B."/>
            <person name="Han X.H."/>
            <person name="Huang E.J."/>
            <person name="Li L.F."/>
            <person name="Wei W."/>
            <person name="Gao Y.C."/>
            <person name="Liu J.Z."/>
            <person name="Shao H.Z."/>
            <person name="Wang X."/>
            <person name="Wang C.C."/>
            <person name="Yang T.C."/>
            <person name="Huo Q.B."/>
            <person name="Li W."/>
            <person name="Chen H.Y."/>
            <person name="Chen S.E."/>
            <person name="Zhou L.G."/>
            <person name="Ni X.B."/>
            <person name="Tian J.H."/>
            <person name="Sheng Y."/>
            <person name="Liu T."/>
            <person name="Pan Y.S."/>
            <person name="Xia L.Y."/>
            <person name="Li J."/>
            <person name="Zhao F."/>
            <person name="Cao W.C."/>
        </authorList>
    </citation>
    <scope>NUCLEOTIDE SEQUENCE [LARGE SCALE GENOMIC DNA]</scope>
    <source>
        <strain evidence="1">HaeL-2018</strain>
    </source>
</reference>
<name>A0A9J6GT35_HAELO</name>
<protein>
    <submittedName>
        <fullName evidence="1">Uncharacterized protein</fullName>
    </submittedName>
</protein>
<proteinExistence type="predicted"/>
<accession>A0A9J6GT35</accession>